<reference evidence="2" key="1">
    <citation type="submission" date="2018-11" db="EMBL/GenBank/DDBJ databases">
        <authorList>
            <consortium name="Pathogen Informatics"/>
        </authorList>
    </citation>
    <scope>NUCLEOTIDE SEQUENCE</scope>
</reference>
<feature type="compositionally biased region" description="Low complexity" evidence="1">
    <location>
        <begin position="79"/>
        <end position="93"/>
    </location>
</feature>
<evidence type="ECO:0000256" key="1">
    <source>
        <dbReference type="SAM" id="MobiDB-lite"/>
    </source>
</evidence>
<keyword evidence="3" id="KW-1185">Reference proteome</keyword>
<proteinExistence type="predicted"/>
<feature type="compositionally biased region" description="Polar residues" evidence="1">
    <location>
        <begin position="108"/>
        <end position="126"/>
    </location>
</feature>
<organism evidence="2 3">
    <name type="scientific">Protopolystoma xenopodis</name>
    <dbReference type="NCBI Taxonomy" id="117903"/>
    <lineage>
        <taxon>Eukaryota</taxon>
        <taxon>Metazoa</taxon>
        <taxon>Spiralia</taxon>
        <taxon>Lophotrochozoa</taxon>
        <taxon>Platyhelminthes</taxon>
        <taxon>Monogenea</taxon>
        <taxon>Polyopisthocotylea</taxon>
        <taxon>Polystomatidea</taxon>
        <taxon>Polystomatidae</taxon>
        <taxon>Protopolystoma</taxon>
    </lineage>
</organism>
<dbReference type="EMBL" id="CAAALY010045628">
    <property type="protein sequence ID" value="VEL20271.1"/>
    <property type="molecule type" value="Genomic_DNA"/>
</dbReference>
<feature type="region of interest" description="Disordered" evidence="1">
    <location>
        <begin position="79"/>
        <end position="126"/>
    </location>
</feature>
<comment type="caution">
    <text evidence="2">The sequence shown here is derived from an EMBL/GenBank/DDBJ whole genome shotgun (WGS) entry which is preliminary data.</text>
</comment>
<dbReference type="Proteomes" id="UP000784294">
    <property type="component" value="Unassembled WGS sequence"/>
</dbReference>
<accession>A0A3S4ZUN4</accession>
<sequence>MLRPLWSVLADDISGFPALPGPAATVPFSSFKTGIGNVSGGAAGGTAFNGGGDSIGSEISSSAPGVACQEAPASPFLLLQHSSPSHQQPFSPSNSVDLVQSLPLPDSLHSTDATASSSKVESQQTVGASYRIVEDLQSMQF</sequence>
<gene>
    <name evidence="2" type="ORF">PXEA_LOCUS13711</name>
</gene>
<evidence type="ECO:0000313" key="2">
    <source>
        <dbReference type="EMBL" id="VEL20271.1"/>
    </source>
</evidence>
<evidence type="ECO:0000313" key="3">
    <source>
        <dbReference type="Proteomes" id="UP000784294"/>
    </source>
</evidence>
<name>A0A3S4ZUN4_9PLAT</name>
<feature type="non-terminal residue" evidence="2">
    <location>
        <position position="1"/>
    </location>
</feature>
<dbReference type="AlphaFoldDB" id="A0A3S4ZUN4"/>
<protein>
    <submittedName>
        <fullName evidence="2">Uncharacterized protein</fullName>
    </submittedName>
</protein>